<evidence type="ECO:0000256" key="1">
    <source>
        <dbReference type="SAM" id="MobiDB-lite"/>
    </source>
</evidence>
<reference evidence="2" key="1">
    <citation type="journal article" date="2023" name="Mol. Phylogenet. Evol.">
        <title>Genome-scale phylogeny and comparative genomics of the fungal order Sordariales.</title>
        <authorList>
            <person name="Hensen N."/>
            <person name="Bonometti L."/>
            <person name="Westerberg I."/>
            <person name="Brannstrom I.O."/>
            <person name="Guillou S."/>
            <person name="Cros-Aarteil S."/>
            <person name="Calhoun S."/>
            <person name="Haridas S."/>
            <person name="Kuo A."/>
            <person name="Mondo S."/>
            <person name="Pangilinan J."/>
            <person name="Riley R."/>
            <person name="LaButti K."/>
            <person name="Andreopoulos B."/>
            <person name="Lipzen A."/>
            <person name="Chen C."/>
            <person name="Yan M."/>
            <person name="Daum C."/>
            <person name="Ng V."/>
            <person name="Clum A."/>
            <person name="Steindorff A."/>
            <person name="Ohm R.A."/>
            <person name="Martin F."/>
            <person name="Silar P."/>
            <person name="Natvig D.O."/>
            <person name="Lalanne C."/>
            <person name="Gautier V."/>
            <person name="Ament-Velasquez S.L."/>
            <person name="Kruys A."/>
            <person name="Hutchinson M.I."/>
            <person name="Powell A.J."/>
            <person name="Barry K."/>
            <person name="Miller A.N."/>
            <person name="Grigoriev I.V."/>
            <person name="Debuchy R."/>
            <person name="Gladieux P."/>
            <person name="Hiltunen Thoren M."/>
            <person name="Johannesson H."/>
        </authorList>
    </citation>
    <scope>NUCLEOTIDE SEQUENCE</scope>
    <source>
        <strain evidence="2">CBS 538.74</strain>
    </source>
</reference>
<feature type="compositionally biased region" description="Polar residues" evidence="1">
    <location>
        <begin position="190"/>
        <end position="199"/>
    </location>
</feature>
<gene>
    <name evidence="2" type="ORF">C8A00DRAFT_11056</name>
</gene>
<dbReference type="Proteomes" id="UP001302745">
    <property type="component" value="Unassembled WGS sequence"/>
</dbReference>
<keyword evidence="3" id="KW-1185">Reference proteome</keyword>
<reference evidence="2" key="2">
    <citation type="submission" date="2023-05" db="EMBL/GenBank/DDBJ databases">
        <authorList>
            <consortium name="Lawrence Berkeley National Laboratory"/>
            <person name="Steindorff A."/>
            <person name="Hensen N."/>
            <person name="Bonometti L."/>
            <person name="Westerberg I."/>
            <person name="Brannstrom I.O."/>
            <person name="Guillou S."/>
            <person name="Cros-Aarteil S."/>
            <person name="Calhoun S."/>
            <person name="Haridas S."/>
            <person name="Kuo A."/>
            <person name="Mondo S."/>
            <person name="Pangilinan J."/>
            <person name="Riley R."/>
            <person name="Labutti K."/>
            <person name="Andreopoulos B."/>
            <person name="Lipzen A."/>
            <person name="Chen C."/>
            <person name="Yanf M."/>
            <person name="Daum C."/>
            <person name="Ng V."/>
            <person name="Clum A."/>
            <person name="Ohm R."/>
            <person name="Martin F."/>
            <person name="Silar P."/>
            <person name="Natvig D."/>
            <person name="Lalanne C."/>
            <person name="Gautier V."/>
            <person name="Ament-Velasquez S.L."/>
            <person name="Kruys A."/>
            <person name="Hutchinson M.I."/>
            <person name="Powell A.J."/>
            <person name="Barry K."/>
            <person name="Miller A.N."/>
            <person name="Grigoriev I.V."/>
            <person name="Debuchy R."/>
            <person name="Gladieux P."/>
            <person name="Thoren M.H."/>
            <person name="Johannesson H."/>
        </authorList>
    </citation>
    <scope>NUCLEOTIDE SEQUENCE</scope>
    <source>
        <strain evidence="2">CBS 538.74</strain>
    </source>
</reference>
<name>A0AAN6VWL1_9PEZI</name>
<sequence>MNAPDTEILVHIAAPARAADDTKYRTLAAGYLNFEPTTRTLVALGAPTDIGSEVCRRVGNPGRGSCQTEGIPQPTPSLGVIQSPMLSFRSAANNFGSPRLQQPAGGNITETQSSWRPPPSVIEDSMPDIDFAFPQYCTPTRILEHYTSGLDSTRLSTSPISRKCQNQTLPVSSPRQSNSPSLRAQGGSGQQEPVHQDLSTVIPLSPRRDDKRNRPTTLTESAVVEETRIVSSYPSQHSEPTSSFRAESEPPLSKRPRTSRDPEPGKPLARSISDIGPQPQQQRNTPARYHHQLPDTLEILSPPPITGQRDLRPEDMITDVLARLARELNLEKRFRPSSQARALRPFERGYWLVDCAGWDADLKRSAWAFLTDYLGQGAAGWGTSCRRDRDFARLRLYCWGGAVGHMYLVLYLMSKRRVLGTGASWIGAEGEPVVVMAPRPGLA</sequence>
<dbReference type="EMBL" id="MU856841">
    <property type="protein sequence ID" value="KAK4158141.1"/>
    <property type="molecule type" value="Genomic_DNA"/>
</dbReference>
<comment type="caution">
    <text evidence="2">The sequence shown here is derived from an EMBL/GenBank/DDBJ whole genome shotgun (WGS) entry which is preliminary data.</text>
</comment>
<protein>
    <submittedName>
        <fullName evidence="2">Uncharacterized protein</fullName>
    </submittedName>
</protein>
<evidence type="ECO:0000313" key="3">
    <source>
        <dbReference type="Proteomes" id="UP001302745"/>
    </source>
</evidence>
<accession>A0AAN6VWL1</accession>
<feature type="compositionally biased region" description="Polar residues" evidence="1">
    <location>
        <begin position="229"/>
        <end position="245"/>
    </location>
</feature>
<evidence type="ECO:0000313" key="2">
    <source>
        <dbReference type="EMBL" id="KAK4158141.1"/>
    </source>
</evidence>
<feature type="compositionally biased region" description="Polar residues" evidence="1">
    <location>
        <begin position="154"/>
        <end position="182"/>
    </location>
</feature>
<feature type="region of interest" description="Disordered" evidence="1">
    <location>
        <begin position="154"/>
        <end position="286"/>
    </location>
</feature>
<proteinExistence type="predicted"/>
<dbReference type="AlphaFoldDB" id="A0AAN6VWL1"/>
<organism evidence="2 3">
    <name type="scientific">Chaetomidium leptoderma</name>
    <dbReference type="NCBI Taxonomy" id="669021"/>
    <lineage>
        <taxon>Eukaryota</taxon>
        <taxon>Fungi</taxon>
        <taxon>Dikarya</taxon>
        <taxon>Ascomycota</taxon>
        <taxon>Pezizomycotina</taxon>
        <taxon>Sordariomycetes</taxon>
        <taxon>Sordariomycetidae</taxon>
        <taxon>Sordariales</taxon>
        <taxon>Chaetomiaceae</taxon>
        <taxon>Chaetomidium</taxon>
    </lineage>
</organism>